<accession>W2RQJ5</accession>
<dbReference type="RefSeq" id="XP_008719179.1">
    <property type="nucleotide sequence ID" value="XM_008720957.1"/>
</dbReference>
<evidence type="ECO:0000313" key="1">
    <source>
        <dbReference type="EMBL" id="ETN38590.1"/>
    </source>
</evidence>
<dbReference type="EMBL" id="KB822722">
    <property type="protein sequence ID" value="ETN38590.1"/>
    <property type="molecule type" value="Genomic_DNA"/>
</dbReference>
<protein>
    <submittedName>
        <fullName evidence="1">Uncharacterized protein</fullName>
    </submittedName>
</protein>
<dbReference type="HOGENOM" id="CLU_3406365_0_0_1"/>
<dbReference type="GeneID" id="19973966"/>
<evidence type="ECO:0000313" key="2">
    <source>
        <dbReference type="Proteomes" id="UP000030752"/>
    </source>
</evidence>
<gene>
    <name evidence="1" type="ORF">HMPREF1541_06627</name>
</gene>
<dbReference type="Proteomes" id="UP000030752">
    <property type="component" value="Unassembled WGS sequence"/>
</dbReference>
<reference evidence="1 2" key="1">
    <citation type="submission" date="2013-03" db="EMBL/GenBank/DDBJ databases">
        <title>The Genome Sequence of Phialophora europaea CBS 101466.</title>
        <authorList>
            <consortium name="The Broad Institute Genomics Platform"/>
            <person name="Cuomo C."/>
            <person name="de Hoog S."/>
            <person name="Gorbushina A."/>
            <person name="Walker B."/>
            <person name="Young S.K."/>
            <person name="Zeng Q."/>
            <person name="Gargeya S."/>
            <person name="Fitzgerald M."/>
            <person name="Haas B."/>
            <person name="Abouelleil A."/>
            <person name="Allen A.W."/>
            <person name="Alvarado L."/>
            <person name="Arachchi H.M."/>
            <person name="Berlin A.M."/>
            <person name="Chapman S.B."/>
            <person name="Gainer-Dewar J."/>
            <person name="Goldberg J."/>
            <person name="Griggs A."/>
            <person name="Gujja S."/>
            <person name="Hansen M."/>
            <person name="Howarth C."/>
            <person name="Imamovic A."/>
            <person name="Ireland A."/>
            <person name="Larimer J."/>
            <person name="McCowan C."/>
            <person name="Murphy C."/>
            <person name="Pearson M."/>
            <person name="Poon T.W."/>
            <person name="Priest M."/>
            <person name="Roberts A."/>
            <person name="Saif S."/>
            <person name="Shea T."/>
            <person name="Sisk P."/>
            <person name="Sykes S."/>
            <person name="Wortman J."/>
            <person name="Nusbaum C."/>
            <person name="Birren B."/>
        </authorList>
    </citation>
    <scope>NUCLEOTIDE SEQUENCE [LARGE SCALE GENOMIC DNA]</scope>
    <source>
        <strain evidence="1 2">CBS 101466</strain>
    </source>
</reference>
<sequence>MCPVILLSYHSLSHLMSPKETPLAIQHVPD</sequence>
<dbReference type="InParanoid" id="W2RQJ5"/>
<dbReference type="AlphaFoldDB" id="W2RQJ5"/>
<keyword evidence="2" id="KW-1185">Reference proteome</keyword>
<name>W2RQJ5_CYPE1</name>
<dbReference type="VEuPathDB" id="FungiDB:HMPREF1541_06627"/>
<organism evidence="1 2">
    <name type="scientific">Cyphellophora europaea (strain CBS 101466)</name>
    <name type="common">Phialophora europaea</name>
    <dbReference type="NCBI Taxonomy" id="1220924"/>
    <lineage>
        <taxon>Eukaryota</taxon>
        <taxon>Fungi</taxon>
        <taxon>Dikarya</taxon>
        <taxon>Ascomycota</taxon>
        <taxon>Pezizomycotina</taxon>
        <taxon>Eurotiomycetes</taxon>
        <taxon>Chaetothyriomycetidae</taxon>
        <taxon>Chaetothyriales</taxon>
        <taxon>Cyphellophoraceae</taxon>
        <taxon>Cyphellophora</taxon>
    </lineage>
</organism>
<proteinExistence type="predicted"/>